<accession>A0AAV2FFF3</accession>
<feature type="region of interest" description="Disordered" evidence="1">
    <location>
        <begin position="42"/>
        <end position="61"/>
    </location>
</feature>
<dbReference type="Proteomes" id="UP001497516">
    <property type="component" value="Chromosome 6"/>
</dbReference>
<dbReference type="AlphaFoldDB" id="A0AAV2FFF3"/>
<proteinExistence type="predicted"/>
<organism evidence="2 3">
    <name type="scientific">Linum trigynum</name>
    <dbReference type="NCBI Taxonomy" id="586398"/>
    <lineage>
        <taxon>Eukaryota</taxon>
        <taxon>Viridiplantae</taxon>
        <taxon>Streptophyta</taxon>
        <taxon>Embryophyta</taxon>
        <taxon>Tracheophyta</taxon>
        <taxon>Spermatophyta</taxon>
        <taxon>Magnoliopsida</taxon>
        <taxon>eudicotyledons</taxon>
        <taxon>Gunneridae</taxon>
        <taxon>Pentapetalae</taxon>
        <taxon>rosids</taxon>
        <taxon>fabids</taxon>
        <taxon>Malpighiales</taxon>
        <taxon>Linaceae</taxon>
        <taxon>Linum</taxon>
    </lineage>
</organism>
<feature type="compositionally biased region" description="Polar residues" evidence="1">
    <location>
        <begin position="11"/>
        <end position="22"/>
    </location>
</feature>
<sequence length="143" mass="15658">MLISSLKVSKRSINQKPIQNPENALELAAARKPFDVRSDYVWSSVGPSSSDLPASTPSSDSVAKPLALSFKAALSGSPMASHTRIPQWTFVGDQDLEPSSFQGEPALRVSPALKERLCQPWKRTLIVRLLGRSVSYNYICSQL</sequence>
<feature type="region of interest" description="Disordered" evidence="1">
    <location>
        <begin position="1"/>
        <end position="24"/>
    </location>
</feature>
<protein>
    <submittedName>
        <fullName evidence="2">Uncharacterized protein</fullName>
    </submittedName>
</protein>
<feature type="compositionally biased region" description="Low complexity" evidence="1">
    <location>
        <begin position="47"/>
        <end position="61"/>
    </location>
</feature>
<keyword evidence="3" id="KW-1185">Reference proteome</keyword>
<evidence type="ECO:0000256" key="1">
    <source>
        <dbReference type="SAM" id="MobiDB-lite"/>
    </source>
</evidence>
<evidence type="ECO:0000313" key="3">
    <source>
        <dbReference type="Proteomes" id="UP001497516"/>
    </source>
</evidence>
<dbReference type="EMBL" id="OZ034819">
    <property type="protein sequence ID" value="CAL1396772.1"/>
    <property type="molecule type" value="Genomic_DNA"/>
</dbReference>
<name>A0AAV2FFF3_9ROSI</name>
<gene>
    <name evidence="2" type="ORF">LTRI10_LOCUS37120</name>
</gene>
<evidence type="ECO:0000313" key="2">
    <source>
        <dbReference type="EMBL" id="CAL1396772.1"/>
    </source>
</evidence>
<reference evidence="2 3" key="1">
    <citation type="submission" date="2024-04" db="EMBL/GenBank/DDBJ databases">
        <authorList>
            <person name="Fracassetti M."/>
        </authorList>
    </citation>
    <scope>NUCLEOTIDE SEQUENCE [LARGE SCALE GENOMIC DNA]</scope>
</reference>